<accession>A0AB34FCV2</accession>
<evidence type="ECO:0000313" key="4">
    <source>
        <dbReference type="Proteomes" id="UP001163105"/>
    </source>
</evidence>
<feature type="coiled-coil region" evidence="1">
    <location>
        <begin position="56"/>
        <end position="90"/>
    </location>
</feature>
<dbReference type="PANTHER" id="PTHR37450:SF1">
    <property type="entry name" value="CIPC PROTEIN"/>
    <property type="match status" value="1"/>
</dbReference>
<dbReference type="GO" id="GO:0004519">
    <property type="term" value="F:endonuclease activity"/>
    <property type="evidence" value="ECO:0007669"/>
    <property type="project" value="UniProtKB-KW"/>
</dbReference>
<evidence type="ECO:0000256" key="1">
    <source>
        <dbReference type="SAM" id="Coils"/>
    </source>
</evidence>
<keyword evidence="4" id="KW-1185">Reference proteome</keyword>
<evidence type="ECO:0000313" key="3">
    <source>
        <dbReference type="EMBL" id="KAJ6436271.1"/>
    </source>
</evidence>
<dbReference type="Proteomes" id="UP001163105">
    <property type="component" value="Unassembled WGS sequence"/>
</dbReference>
<organism evidence="3 4">
    <name type="scientific">Purpureocillium lavendulum</name>
    <dbReference type="NCBI Taxonomy" id="1247861"/>
    <lineage>
        <taxon>Eukaryota</taxon>
        <taxon>Fungi</taxon>
        <taxon>Dikarya</taxon>
        <taxon>Ascomycota</taxon>
        <taxon>Pezizomycotina</taxon>
        <taxon>Sordariomycetes</taxon>
        <taxon>Hypocreomycetidae</taxon>
        <taxon>Hypocreales</taxon>
        <taxon>Ophiocordycipitaceae</taxon>
        <taxon>Purpureocillium</taxon>
    </lineage>
</organism>
<name>A0AB34FCV2_9HYPO</name>
<gene>
    <name evidence="3" type="ORF">O9K51_11179</name>
</gene>
<comment type="caution">
    <text evidence="3">The sequence shown here is derived from an EMBL/GenBank/DDBJ whole genome shotgun (WGS) entry which is preliminary data.</text>
</comment>
<protein>
    <submittedName>
        <fullName evidence="3">DDE superfamily endonuclease, CENP-B-like protein</fullName>
    </submittedName>
</protein>
<dbReference type="InterPro" id="IPR022234">
    <property type="entry name" value="DUF3759"/>
</dbReference>
<evidence type="ECO:0000256" key="2">
    <source>
        <dbReference type="SAM" id="MobiDB-lite"/>
    </source>
</evidence>
<reference evidence="3" key="1">
    <citation type="submission" date="2023-01" db="EMBL/GenBank/DDBJ databases">
        <title>The growth and conidiation of Purpureocillium lavendulum are regulated by nitrogen source and histone H3K14 acetylation.</title>
        <authorList>
            <person name="Tang P."/>
            <person name="Han J."/>
            <person name="Zhang C."/>
            <person name="Tang P."/>
            <person name="Qi F."/>
            <person name="Zhang K."/>
            <person name="Liang L."/>
        </authorList>
    </citation>
    <scope>NUCLEOTIDE SEQUENCE</scope>
    <source>
        <strain evidence="3">YMF1.00683</strain>
    </source>
</reference>
<dbReference type="EMBL" id="JAQHRD010000025">
    <property type="protein sequence ID" value="KAJ6436271.1"/>
    <property type="molecule type" value="Genomic_DNA"/>
</dbReference>
<keyword evidence="3" id="KW-0540">Nuclease</keyword>
<keyword evidence="1" id="KW-0175">Coiled coil</keyword>
<dbReference type="AlphaFoldDB" id="A0AB34FCV2"/>
<sequence>MLDNPPGGAGFVLSQIIEKGEDDSDTGGDSAESLALQQPSARDLRRLVDKVADKSAADADRNSRRLKSTLESLQSEVELLRYENRGLRETIIHERQRRQRGKALKDYLFDRTDPNSAQVFSPAKVAQARLRKAALESQKKEEALQKETQKVQRQQKAAERRALTLERRRQREAEMERKRQMKEARQQEKETNRRVRQELKRHCQETAQEMQDERQVASETRNLENLAFKQACHGSKNDEAGSTYVKLKPSWMHDSYHGLDDSDQAQAYDQVTNRPHEAKWSHELIGGAAAFEAAKAYEDHVARNGHPDKHATAKELLAGVIGAFVDREIETKGLDFIDREKAKRQDQQQAEDQLNNEGRW</sequence>
<proteinExistence type="predicted"/>
<feature type="region of interest" description="Disordered" evidence="2">
    <location>
        <begin position="18"/>
        <end position="39"/>
    </location>
</feature>
<dbReference type="Pfam" id="PF12585">
    <property type="entry name" value="DUF3759"/>
    <property type="match status" value="1"/>
</dbReference>
<feature type="region of interest" description="Disordered" evidence="2">
    <location>
        <begin position="139"/>
        <end position="194"/>
    </location>
</feature>
<feature type="region of interest" description="Disordered" evidence="2">
    <location>
        <begin position="339"/>
        <end position="360"/>
    </location>
</feature>
<dbReference type="PANTHER" id="PTHR37450">
    <property type="entry name" value="CIPC PROTEIN"/>
    <property type="match status" value="1"/>
</dbReference>
<keyword evidence="3" id="KW-0378">Hydrolase</keyword>
<keyword evidence="3" id="KW-0255">Endonuclease</keyword>
<feature type="compositionally biased region" description="Polar residues" evidence="2">
    <location>
        <begin position="347"/>
        <end position="360"/>
    </location>
</feature>